<dbReference type="Proteomes" id="UP000246005">
    <property type="component" value="Unassembled WGS sequence"/>
</dbReference>
<dbReference type="AlphaFoldDB" id="A0A316IGC5"/>
<accession>A0A316IGC5</accession>
<sequence length="34" mass="3558">MLTGRMIEPGEIARAVLLLMPSVIGSTWGSTKAA</sequence>
<name>A0A316IGC5_9PSEU</name>
<gene>
    <name evidence="1" type="ORF">C8D88_1011859</name>
</gene>
<organism evidence="1 2">
    <name type="scientific">Lentzea atacamensis</name>
    <dbReference type="NCBI Taxonomy" id="531938"/>
    <lineage>
        <taxon>Bacteria</taxon>
        <taxon>Bacillati</taxon>
        <taxon>Actinomycetota</taxon>
        <taxon>Actinomycetes</taxon>
        <taxon>Pseudonocardiales</taxon>
        <taxon>Pseudonocardiaceae</taxon>
        <taxon>Lentzea</taxon>
    </lineage>
</organism>
<dbReference type="EMBL" id="QGHB01000001">
    <property type="protein sequence ID" value="PWK91820.1"/>
    <property type="molecule type" value="Genomic_DNA"/>
</dbReference>
<evidence type="ECO:0000313" key="2">
    <source>
        <dbReference type="Proteomes" id="UP000246005"/>
    </source>
</evidence>
<proteinExistence type="predicted"/>
<evidence type="ECO:0000313" key="1">
    <source>
        <dbReference type="EMBL" id="PWK91820.1"/>
    </source>
</evidence>
<comment type="caution">
    <text evidence="1">The sequence shown here is derived from an EMBL/GenBank/DDBJ whole genome shotgun (WGS) entry which is preliminary data.</text>
</comment>
<reference evidence="1 2" key="1">
    <citation type="submission" date="2018-05" db="EMBL/GenBank/DDBJ databases">
        <title>Genomic Encyclopedia of Type Strains, Phase IV (KMG-IV): sequencing the most valuable type-strain genomes for metagenomic binning, comparative biology and taxonomic classification.</title>
        <authorList>
            <person name="Goeker M."/>
        </authorList>
    </citation>
    <scope>NUCLEOTIDE SEQUENCE [LARGE SCALE GENOMIC DNA]</scope>
    <source>
        <strain evidence="1 2">DSM 45480</strain>
    </source>
</reference>
<protein>
    <submittedName>
        <fullName evidence="1">Uncharacterized protein</fullName>
    </submittedName>
</protein>